<accession>A0A7C4TBX1</accession>
<name>A0A7C4TBX1_UNCW3</name>
<protein>
    <submittedName>
        <fullName evidence="1">Uncharacterized protein</fullName>
    </submittedName>
</protein>
<sequence>MAKLRALKKSAFLFLFIFIILNCPKKVTVKTNKIEAIYLGSLTEDIKRPQPYLSGIKDLKGIKLGYINFENPFMHELFLRLGFYKILDDVPLDFLITNHPVYDHKFLSIPINLGYGFKNLEGIRFAIFSKDVDTLGISGEIKLATVRERSDVLWILDKNSFSLPPSKIDFIIKNRILQDTLIRNINLKIDTVLFNKLQQFNQLLAKTFQTRISLNNSPLSDFIFQKIKEKKNINVMLFPVNLIKDNSPRDSITISEFMDLVKCDTRFKVQELTKSEINRLLKEKIYVVLGDINKKNTVLIPDNDGEFLFDLIFY</sequence>
<reference evidence="1" key="1">
    <citation type="journal article" date="2020" name="mSystems">
        <title>Genome- and Community-Level Interaction Insights into Carbon Utilization and Element Cycling Functions of Hydrothermarchaeota in Hydrothermal Sediment.</title>
        <authorList>
            <person name="Zhou Z."/>
            <person name="Liu Y."/>
            <person name="Xu W."/>
            <person name="Pan J."/>
            <person name="Luo Z.H."/>
            <person name="Li M."/>
        </authorList>
    </citation>
    <scope>NUCLEOTIDE SEQUENCE [LARGE SCALE GENOMIC DNA]</scope>
    <source>
        <strain evidence="1">SpSt-774</strain>
    </source>
</reference>
<comment type="caution">
    <text evidence="1">The sequence shown here is derived from an EMBL/GenBank/DDBJ whole genome shotgun (WGS) entry which is preliminary data.</text>
</comment>
<proteinExistence type="predicted"/>
<dbReference type="EMBL" id="DTGZ01000100">
    <property type="protein sequence ID" value="HGV97744.1"/>
    <property type="molecule type" value="Genomic_DNA"/>
</dbReference>
<dbReference type="AlphaFoldDB" id="A0A7C4TBX1"/>
<evidence type="ECO:0000313" key="1">
    <source>
        <dbReference type="EMBL" id="HGV97744.1"/>
    </source>
</evidence>
<gene>
    <name evidence="1" type="ORF">ENV60_05555</name>
</gene>
<organism evidence="1">
    <name type="scientific">candidate division WOR-3 bacterium</name>
    <dbReference type="NCBI Taxonomy" id="2052148"/>
    <lineage>
        <taxon>Bacteria</taxon>
        <taxon>Bacteria division WOR-3</taxon>
    </lineage>
</organism>